<dbReference type="Pfam" id="PF13546">
    <property type="entry name" value="DDE_5"/>
    <property type="match status" value="1"/>
</dbReference>
<proteinExistence type="predicted"/>
<dbReference type="InterPro" id="IPR038721">
    <property type="entry name" value="IS701-like_DDE_dom"/>
</dbReference>
<sequence length="302" mass="34755">MVKQVIRSEDELNQKEQNDSESKKKRGRGRPKGSKNKNKADAPLPPHLCFIQSMLKKVQSLIGTTIPIKYAVLDGAFGNNNAVQMILRCDMHIISKLKRISALYFPYTGPYSGRGTRRKYGDKLDYNNIPCEYLKETTLEGWIRTEIYQMTMLSKSFARKLNVVVIVKTNLKTGTRTHVILFSSDPDLDYAKLIDYYKLRFQIEFNFRDAKQYWGLGDFMNVNKIPIDNAVNLAFFMVNVSHALIAGVRRYNPSFSVQDLKAYFRGSRYVRETLKLLPQKPDPILIQEIFYTITKIGSINVG</sequence>
<evidence type="ECO:0000256" key="1">
    <source>
        <dbReference type="SAM" id="MobiDB-lite"/>
    </source>
</evidence>
<dbReference type="SUPFAM" id="SSF53098">
    <property type="entry name" value="Ribonuclease H-like"/>
    <property type="match status" value="1"/>
</dbReference>
<name>A0A7G9Y4P7_9EURY</name>
<dbReference type="AlphaFoldDB" id="A0A7G9Y4P7"/>
<accession>A0A7G9Y4P7</accession>
<dbReference type="InterPro" id="IPR012337">
    <property type="entry name" value="RNaseH-like_sf"/>
</dbReference>
<protein>
    <recommendedName>
        <fullName evidence="2">Transposase IS701-like DDE domain-containing protein</fullName>
    </recommendedName>
</protein>
<feature type="compositionally biased region" description="Basic and acidic residues" evidence="1">
    <location>
        <begin position="1"/>
        <end position="22"/>
    </location>
</feature>
<feature type="compositionally biased region" description="Basic residues" evidence="1">
    <location>
        <begin position="23"/>
        <end position="37"/>
    </location>
</feature>
<feature type="domain" description="Transposase IS701-like DDE" evidence="2">
    <location>
        <begin position="20"/>
        <end position="128"/>
    </location>
</feature>
<evidence type="ECO:0000313" key="3">
    <source>
        <dbReference type="EMBL" id="QNO42981.1"/>
    </source>
</evidence>
<organism evidence="3">
    <name type="scientific">Candidatus Methanogaster sp. ANME-2c ERB4</name>
    <dbReference type="NCBI Taxonomy" id="2759911"/>
    <lineage>
        <taxon>Archaea</taxon>
        <taxon>Methanobacteriati</taxon>
        <taxon>Methanobacteriota</taxon>
        <taxon>Stenosarchaea group</taxon>
        <taxon>Methanomicrobia</taxon>
        <taxon>Methanosarcinales</taxon>
        <taxon>ANME-2 cluster</taxon>
        <taxon>Candidatus Methanogasteraceae</taxon>
        <taxon>Candidatus Methanogaster</taxon>
    </lineage>
</organism>
<feature type="region of interest" description="Disordered" evidence="1">
    <location>
        <begin position="1"/>
        <end position="44"/>
    </location>
</feature>
<evidence type="ECO:0000259" key="2">
    <source>
        <dbReference type="Pfam" id="PF13546"/>
    </source>
</evidence>
<gene>
    <name evidence="3" type="ORF">MNOMIAMN_00021</name>
</gene>
<reference evidence="3" key="1">
    <citation type="submission" date="2020-06" db="EMBL/GenBank/DDBJ databases">
        <title>Unique genomic features of the anaerobic methanotrophic archaea.</title>
        <authorList>
            <person name="Chadwick G.L."/>
            <person name="Skennerton C.T."/>
            <person name="Laso-Perez R."/>
            <person name="Leu A.O."/>
            <person name="Speth D.R."/>
            <person name="Yu H."/>
            <person name="Morgan-Lang C."/>
            <person name="Hatzenpichler R."/>
            <person name="Goudeau D."/>
            <person name="Malmstrom R."/>
            <person name="Brazelton W.J."/>
            <person name="Woyke T."/>
            <person name="Hallam S.J."/>
            <person name="Tyson G.W."/>
            <person name="Wegener G."/>
            <person name="Boetius A."/>
            <person name="Orphan V."/>
        </authorList>
    </citation>
    <scope>NUCLEOTIDE SEQUENCE</scope>
</reference>
<dbReference type="EMBL" id="MT630784">
    <property type="protein sequence ID" value="QNO42981.1"/>
    <property type="molecule type" value="Genomic_DNA"/>
</dbReference>